<accession>M2ACV8</accession>
<feature type="transmembrane region" description="Helical" evidence="1">
    <location>
        <begin position="119"/>
        <end position="139"/>
    </location>
</feature>
<organism evidence="2 3">
    <name type="scientific">Rhodopirellula europaea 6C</name>
    <dbReference type="NCBI Taxonomy" id="1263867"/>
    <lineage>
        <taxon>Bacteria</taxon>
        <taxon>Pseudomonadati</taxon>
        <taxon>Planctomycetota</taxon>
        <taxon>Planctomycetia</taxon>
        <taxon>Pirellulales</taxon>
        <taxon>Pirellulaceae</taxon>
        <taxon>Rhodopirellula</taxon>
    </lineage>
</organism>
<comment type="caution">
    <text evidence="2">The sequence shown here is derived from an EMBL/GenBank/DDBJ whole genome shotgun (WGS) entry which is preliminary data.</text>
</comment>
<reference evidence="2" key="2">
    <citation type="journal article" date="2013" name="Mar. Genomics">
        <title>Expression of sulfatases in Rhodopirellula baltica and the diversity of sulfatases in the genus Rhodopirellula.</title>
        <authorList>
            <person name="Wegner C.E."/>
            <person name="Richter-Heitmann T."/>
            <person name="Klindworth A."/>
            <person name="Klockow C."/>
            <person name="Richter M."/>
            <person name="Achstetter T."/>
            <person name="Glockner F.O."/>
            <person name="Harder J."/>
        </authorList>
    </citation>
    <scope>NUCLEOTIDE SEQUENCE [LARGE SCALE GENOMIC DNA]</scope>
    <source>
        <strain evidence="2">6C</strain>
    </source>
</reference>
<evidence type="ECO:0000256" key="1">
    <source>
        <dbReference type="SAM" id="Phobius"/>
    </source>
</evidence>
<evidence type="ECO:0000313" key="2">
    <source>
        <dbReference type="EMBL" id="EMB14810.1"/>
    </source>
</evidence>
<proteinExistence type="predicted"/>
<keyword evidence="3" id="KW-1185">Reference proteome</keyword>
<keyword evidence="1" id="KW-1133">Transmembrane helix</keyword>
<dbReference type="AlphaFoldDB" id="M2ACV8"/>
<name>M2ACV8_9BACT</name>
<sequence>MRVAVQFASLLLVSWTVMTLTHELGHVVGGWFGGASLVDLELSPWRLPYSIHSPDPHPLLTLWSGPVLGVVVPIVAAIAIRMRVVWFVADFCLLANGSYLALAWLAGDPHLDTPRLFQSGATTLSVAAYCIPTICLGYVRFRNDCIFYLSSVDSHGDGNISETPDGEPD</sequence>
<feature type="transmembrane region" description="Helical" evidence="1">
    <location>
        <begin position="60"/>
        <end position="80"/>
    </location>
</feature>
<dbReference type="PATRIC" id="fig|1263867.3.peg.4950"/>
<feature type="transmembrane region" description="Helical" evidence="1">
    <location>
        <begin position="87"/>
        <end position="107"/>
    </location>
</feature>
<dbReference type="Proteomes" id="UP000011529">
    <property type="component" value="Unassembled WGS sequence"/>
</dbReference>
<dbReference type="EMBL" id="ANMO01000211">
    <property type="protein sequence ID" value="EMB14810.1"/>
    <property type="molecule type" value="Genomic_DNA"/>
</dbReference>
<gene>
    <name evidence="2" type="ORF">RE6C_04617</name>
</gene>
<protein>
    <submittedName>
        <fullName evidence="2">Putative membrane protein</fullName>
    </submittedName>
</protein>
<keyword evidence="1" id="KW-0812">Transmembrane</keyword>
<evidence type="ECO:0000313" key="3">
    <source>
        <dbReference type="Proteomes" id="UP000011529"/>
    </source>
</evidence>
<keyword evidence="1" id="KW-0472">Membrane</keyword>
<reference evidence="2" key="1">
    <citation type="submission" date="2012-11" db="EMBL/GenBank/DDBJ databases">
        <title>Permanent draft genomes of Rhodopirellula europaea strain SH398 and 6C.</title>
        <authorList>
            <person name="Richter M."/>
            <person name="Richter-Heitmann T."/>
            <person name="Frank C."/>
            <person name="Harder J."/>
            <person name="Glockner F.O."/>
        </authorList>
    </citation>
    <scope>NUCLEOTIDE SEQUENCE</scope>
    <source>
        <strain evidence="2">6C</strain>
    </source>
</reference>